<evidence type="ECO:0000313" key="1">
    <source>
        <dbReference type="EMBL" id="CRL00599.1"/>
    </source>
</evidence>
<dbReference type="Proteomes" id="UP000183832">
    <property type="component" value="Unassembled WGS sequence"/>
</dbReference>
<dbReference type="AlphaFoldDB" id="A0A1J1IK32"/>
<name>A0A1J1IK32_9DIPT</name>
<gene>
    <name evidence="1" type="ORF">CLUMA_CG013859</name>
</gene>
<protein>
    <submittedName>
        <fullName evidence="1">CLUMA_CG013859, isoform A</fullName>
    </submittedName>
</protein>
<proteinExistence type="predicted"/>
<accession>A0A1J1IK32</accession>
<organism evidence="1 2">
    <name type="scientific">Clunio marinus</name>
    <dbReference type="NCBI Taxonomy" id="568069"/>
    <lineage>
        <taxon>Eukaryota</taxon>
        <taxon>Metazoa</taxon>
        <taxon>Ecdysozoa</taxon>
        <taxon>Arthropoda</taxon>
        <taxon>Hexapoda</taxon>
        <taxon>Insecta</taxon>
        <taxon>Pterygota</taxon>
        <taxon>Neoptera</taxon>
        <taxon>Endopterygota</taxon>
        <taxon>Diptera</taxon>
        <taxon>Nematocera</taxon>
        <taxon>Chironomoidea</taxon>
        <taxon>Chironomidae</taxon>
        <taxon>Clunio</taxon>
    </lineage>
</organism>
<dbReference type="EMBL" id="CVRI01000054">
    <property type="protein sequence ID" value="CRL00599.1"/>
    <property type="molecule type" value="Genomic_DNA"/>
</dbReference>
<keyword evidence="2" id="KW-1185">Reference proteome</keyword>
<evidence type="ECO:0000313" key="2">
    <source>
        <dbReference type="Proteomes" id="UP000183832"/>
    </source>
</evidence>
<sequence>MKPKENMNEKNQIIIIDPSANFVLPEVLTYAKISSHATAFESVKELDFLNPNFYNDLKANYFCELRRLKFKIDIRLSFSLRDISTAPQMNNFYSAFYVAIGKAKAISADQKINPDSWLSKKKLKLFISNLIANTTRTNTA</sequence>
<reference evidence="1 2" key="1">
    <citation type="submission" date="2015-04" db="EMBL/GenBank/DDBJ databases">
        <authorList>
            <person name="Syromyatnikov M.Y."/>
            <person name="Popov V.N."/>
        </authorList>
    </citation>
    <scope>NUCLEOTIDE SEQUENCE [LARGE SCALE GENOMIC DNA]</scope>
</reference>